<accession>T0KEZ3</accession>
<organism evidence="1 2">
    <name type="scientific">Colletotrichum gloeosporioides (strain Cg-14)</name>
    <name type="common">Anthracnose fungus</name>
    <name type="synonym">Glomerella cingulata</name>
    <dbReference type="NCBI Taxonomy" id="1237896"/>
    <lineage>
        <taxon>Eukaryota</taxon>
        <taxon>Fungi</taxon>
        <taxon>Dikarya</taxon>
        <taxon>Ascomycota</taxon>
        <taxon>Pezizomycotina</taxon>
        <taxon>Sordariomycetes</taxon>
        <taxon>Hypocreomycetidae</taxon>
        <taxon>Glomerellales</taxon>
        <taxon>Glomerellaceae</taxon>
        <taxon>Colletotrichum</taxon>
        <taxon>Colletotrichum gloeosporioides species complex</taxon>
    </lineage>
</organism>
<comment type="caution">
    <text evidence="1">The sequence shown here is derived from an EMBL/GenBank/DDBJ whole genome shotgun (WGS) entry which is preliminary data.</text>
</comment>
<dbReference type="Proteomes" id="UP000015530">
    <property type="component" value="Unassembled WGS sequence"/>
</dbReference>
<protein>
    <submittedName>
        <fullName evidence="1">Uncharacterized protein</fullName>
    </submittedName>
</protein>
<gene>
    <name evidence="1" type="ORF">CGLO_06244</name>
</gene>
<evidence type="ECO:0000313" key="2">
    <source>
        <dbReference type="Proteomes" id="UP000015530"/>
    </source>
</evidence>
<dbReference type="EMBL" id="AMYD01001260">
    <property type="protein sequence ID" value="EQB53977.1"/>
    <property type="molecule type" value="Genomic_DNA"/>
</dbReference>
<reference evidence="2" key="1">
    <citation type="journal article" date="2013" name="Mol. Plant Microbe Interact.">
        <title>Global aspects of pacC regulation of pathogenicity genes in Colletotrichum gloeosporioides as revealed by transcriptome analysis.</title>
        <authorList>
            <person name="Alkan N."/>
            <person name="Meng X."/>
            <person name="Friedlander G."/>
            <person name="Reuveni E."/>
            <person name="Sukno S."/>
            <person name="Sherman A."/>
            <person name="Thon M."/>
            <person name="Fluhr R."/>
            <person name="Prusky D."/>
        </authorList>
    </citation>
    <scope>NUCLEOTIDE SEQUENCE [LARGE SCALE GENOMIC DNA]</scope>
    <source>
        <strain evidence="2">Cg-14</strain>
    </source>
</reference>
<proteinExistence type="predicted"/>
<evidence type="ECO:0000313" key="1">
    <source>
        <dbReference type="EMBL" id="EQB53977.1"/>
    </source>
</evidence>
<name>T0KEZ3_COLGC</name>
<dbReference type="AlphaFoldDB" id="T0KEZ3"/>
<dbReference type="HOGENOM" id="CLU_2120894_0_0_1"/>
<sequence>MSSVFGLIESPNKTKRSYHQLATRASGKRSETPCVVLGPDVRIWSRSTALYQVSMCVSGETRVIRLSEVTGLEKQRDHAAATNDERGNMRRCRRGQVSVCIHSTLRGLFEISEG</sequence>